<dbReference type="RefSeq" id="WP_279246845.1">
    <property type="nucleotide sequence ID" value="NZ_SHNN01000004.1"/>
</dbReference>
<gene>
    <name evidence="1" type="ORF">EYC98_18305</name>
</gene>
<evidence type="ECO:0000313" key="2">
    <source>
        <dbReference type="Proteomes" id="UP001143362"/>
    </source>
</evidence>
<keyword evidence="2" id="KW-1185">Reference proteome</keyword>
<accession>A0ABT3TLE5</accession>
<comment type="caution">
    <text evidence="1">The sequence shown here is derived from an EMBL/GenBank/DDBJ whole genome shotgun (WGS) entry which is preliminary data.</text>
</comment>
<proteinExistence type="predicted"/>
<dbReference type="Gene3D" id="3.40.50.150">
    <property type="entry name" value="Vaccinia Virus protein VP39"/>
    <property type="match status" value="1"/>
</dbReference>
<organism evidence="1 2">
    <name type="scientific">Candidatus Litorirhabdus singularis</name>
    <dbReference type="NCBI Taxonomy" id="2518993"/>
    <lineage>
        <taxon>Bacteria</taxon>
        <taxon>Pseudomonadati</taxon>
        <taxon>Pseudomonadota</taxon>
        <taxon>Gammaproteobacteria</taxon>
        <taxon>Cellvibrionales</taxon>
        <taxon>Halieaceae</taxon>
        <taxon>Candidatus Litorirhabdus</taxon>
    </lineage>
</organism>
<dbReference type="EMBL" id="SHNN01000004">
    <property type="protein sequence ID" value="MCX2982819.1"/>
    <property type="molecule type" value="Genomic_DNA"/>
</dbReference>
<sequence>MNATDTFAAIGDCILSSTATALEQQAALVEFTDLCTSIGGVQPDVCFDAWSGDSLLNSGVAISPQAAAHCVADVRRTVVYIRGLYAAICAAQIRFATAKTALDTEASSAPIPLRILYAGCGPYATLLLPLLHRFAPGTLQMVLLDIHEESLNSVQQLIASAGYAEHDLSLVRADACHYQHPDPLHLIVVETMQKALEQEPQVPITRQLAPQLVGEGVLVPQSIDVSLVLQREGELKRLGALLSLAANVDLTSVRVQIPTVAELQQWRAVLHTHITVFGEHQLGVGEAEITLARLFPELSPLVAGQCWDIAYKTGPYPCFEACLVGS</sequence>
<reference evidence="1" key="1">
    <citation type="submission" date="2019-02" db="EMBL/GenBank/DDBJ databases">
        <authorList>
            <person name="Li S.-H."/>
        </authorList>
    </citation>
    <scope>NUCLEOTIDE SEQUENCE</scope>
    <source>
        <strain evidence="1">IMCC14734</strain>
    </source>
</reference>
<dbReference type="Proteomes" id="UP001143362">
    <property type="component" value="Unassembled WGS sequence"/>
</dbReference>
<evidence type="ECO:0000313" key="1">
    <source>
        <dbReference type="EMBL" id="MCX2982819.1"/>
    </source>
</evidence>
<dbReference type="InterPro" id="IPR029063">
    <property type="entry name" value="SAM-dependent_MTases_sf"/>
</dbReference>
<evidence type="ECO:0008006" key="3">
    <source>
        <dbReference type="Google" id="ProtNLM"/>
    </source>
</evidence>
<name>A0ABT3TLE5_9GAMM</name>
<dbReference type="SUPFAM" id="SSF53335">
    <property type="entry name" value="S-adenosyl-L-methionine-dependent methyltransferases"/>
    <property type="match status" value="1"/>
</dbReference>
<protein>
    <recommendedName>
        <fullName evidence="3">Phytanoyl-CoA dioxygenase</fullName>
    </recommendedName>
</protein>